<dbReference type="OrthoDB" id="3695765at2"/>
<proteinExistence type="predicted"/>
<accession>A0A233SFE6</accession>
<dbReference type="EMBL" id="MCGQ01000016">
    <property type="protein sequence ID" value="OXY94372.1"/>
    <property type="molecule type" value="Genomic_DNA"/>
</dbReference>
<dbReference type="AlphaFoldDB" id="A0A233SFE6"/>
<dbReference type="Proteomes" id="UP000215483">
    <property type="component" value="Unassembled WGS sequence"/>
</dbReference>
<gene>
    <name evidence="2" type="ORF">BEK98_19360</name>
</gene>
<sequence>MLLVDIESDLIIRDGDRVVMAEGLFPVAELARALVGWLGRPAGARGDFEFDSMSYADVGEVRISRIPRISGSSERWRVGSVSEPDSWTSAVGWEVLVAEIERFVSAVREDVVALGADPGLIPDLPV</sequence>
<dbReference type="Pfam" id="PF25297">
    <property type="entry name" value="DUF7878"/>
    <property type="match status" value="1"/>
</dbReference>
<name>A0A233SFE6_STRDA</name>
<evidence type="ECO:0000259" key="1">
    <source>
        <dbReference type="Pfam" id="PF25297"/>
    </source>
</evidence>
<organism evidence="2 3">
    <name type="scientific">Streptomyces diastatochromogenes</name>
    <dbReference type="NCBI Taxonomy" id="42236"/>
    <lineage>
        <taxon>Bacteria</taxon>
        <taxon>Bacillati</taxon>
        <taxon>Actinomycetota</taxon>
        <taxon>Actinomycetes</taxon>
        <taxon>Kitasatosporales</taxon>
        <taxon>Streptomycetaceae</taxon>
        <taxon>Streptomyces</taxon>
    </lineage>
</organism>
<keyword evidence="3" id="KW-1185">Reference proteome</keyword>
<evidence type="ECO:0000313" key="2">
    <source>
        <dbReference type="EMBL" id="OXY94372.1"/>
    </source>
</evidence>
<dbReference type="InterPro" id="IPR057200">
    <property type="entry name" value="DUF7878"/>
</dbReference>
<feature type="domain" description="DUF7878" evidence="1">
    <location>
        <begin position="3"/>
        <end position="111"/>
    </location>
</feature>
<reference evidence="2 3" key="1">
    <citation type="submission" date="2016-07" db="EMBL/GenBank/DDBJ databases">
        <title>Draft genome of Streptomyces diastatochromogenes.</title>
        <authorList>
            <person name="Podduturi R."/>
            <person name="Lukassen M.B."/>
            <person name="Clausen N."/>
            <person name="Nielsen J.L."/>
            <person name="Jorgensen N.O."/>
        </authorList>
    </citation>
    <scope>NUCLEOTIDE SEQUENCE [LARGE SCALE GENOMIC DNA]</scope>
    <source>
        <strain evidence="2 3">DSM 40608</strain>
    </source>
</reference>
<evidence type="ECO:0000313" key="3">
    <source>
        <dbReference type="Proteomes" id="UP000215483"/>
    </source>
</evidence>
<comment type="caution">
    <text evidence="2">The sequence shown here is derived from an EMBL/GenBank/DDBJ whole genome shotgun (WGS) entry which is preliminary data.</text>
</comment>
<protein>
    <recommendedName>
        <fullName evidence="1">DUF7878 domain-containing protein</fullName>
    </recommendedName>
</protein>